<comment type="similarity">
    <text evidence="8">Belongs to the polyadenylate-binding RBP47 family.</text>
</comment>
<reference evidence="13 14" key="1">
    <citation type="submission" date="2019-11" db="EMBL/GenBank/DDBJ databases">
        <title>Whole genome sequence of Oryza granulata.</title>
        <authorList>
            <person name="Li W."/>
        </authorList>
    </citation>
    <scope>NUCLEOTIDE SEQUENCE [LARGE SCALE GENOMIC DNA]</scope>
    <source>
        <strain evidence="14">cv. Menghai</strain>
        <tissue evidence="13">Leaf</tissue>
    </source>
</reference>
<keyword evidence="6" id="KW-0539">Nucleus</keyword>
<evidence type="ECO:0000256" key="1">
    <source>
        <dbReference type="ARBA" id="ARBA00004123"/>
    </source>
</evidence>
<proteinExistence type="inferred from homology"/>
<dbReference type="InterPro" id="IPR035979">
    <property type="entry name" value="RBD_domain_sf"/>
</dbReference>
<evidence type="ECO:0000313" key="14">
    <source>
        <dbReference type="Proteomes" id="UP000479710"/>
    </source>
</evidence>
<feature type="domain" description="RRM" evidence="12">
    <location>
        <begin position="204"/>
        <end position="283"/>
    </location>
</feature>
<evidence type="ECO:0000256" key="5">
    <source>
        <dbReference type="ARBA" id="ARBA00022884"/>
    </source>
</evidence>
<evidence type="ECO:0000256" key="9">
    <source>
        <dbReference type="ARBA" id="ARBA00063471"/>
    </source>
</evidence>
<comment type="caution">
    <text evidence="13">The sequence shown here is derived from an EMBL/GenBank/DDBJ whole genome shotgun (WGS) entry which is preliminary data.</text>
</comment>
<keyword evidence="14" id="KW-1185">Reference proteome</keyword>
<feature type="domain" description="RRM" evidence="12">
    <location>
        <begin position="111"/>
        <end position="191"/>
    </location>
</feature>
<dbReference type="Gene3D" id="3.30.70.330">
    <property type="match status" value="3"/>
</dbReference>
<evidence type="ECO:0000256" key="10">
    <source>
        <dbReference type="PROSITE-ProRule" id="PRU00176"/>
    </source>
</evidence>
<evidence type="ECO:0000256" key="3">
    <source>
        <dbReference type="ARBA" id="ARBA00022664"/>
    </source>
</evidence>
<feature type="region of interest" description="Disordered" evidence="11">
    <location>
        <begin position="278"/>
        <end position="304"/>
    </location>
</feature>
<feature type="compositionally biased region" description="Polar residues" evidence="11">
    <location>
        <begin position="284"/>
        <end position="304"/>
    </location>
</feature>
<feature type="region of interest" description="Disordered" evidence="11">
    <location>
        <begin position="1"/>
        <end position="25"/>
    </location>
</feature>
<protein>
    <recommendedName>
        <fullName evidence="12">RRM domain-containing protein</fullName>
    </recommendedName>
</protein>
<dbReference type="FunFam" id="3.30.70.330:FF:000144">
    <property type="entry name" value="Polyadenylate-binding protein RBP47B"/>
    <property type="match status" value="1"/>
</dbReference>
<dbReference type="FunFam" id="3.30.70.330:FF:000395">
    <property type="entry name" value="Polyadenylate-binding protein RBP47"/>
    <property type="match status" value="1"/>
</dbReference>
<dbReference type="OrthoDB" id="446113at2759"/>
<evidence type="ECO:0000256" key="8">
    <source>
        <dbReference type="ARBA" id="ARBA00061069"/>
    </source>
</evidence>
<dbReference type="InterPro" id="IPR000504">
    <property type="entry name" value="RRM_dom"/>
</dbReference>
<dbReference type="Proteomes" id="UP000479710">
    <property type="component" value="Unassembled WGS sequence"/>
</dbReference>
<dbReference type="Pfam" id="PF00076">
    <property type="entry name" value="RRM_1"/>
    <property type="match status" value="3"/>
</dbReference>
<evidence type="ECO:0000256" key="4">
    <source>
        <dbReference type="ARBA" id="ARBA00022737"/>
    </source>
</evidence>
<dbReference type="InterPro" id="IPR050825">
    <property type="entry name" value="RBM42_RBP45_47-like"/>
</dbReference>
<comment type="function">
    <text evidence="7">Heterogeneous nuclear ribonucleoprotein (hnRNP)-protein binding the poly(A) tail of mRNA and probably involved in some steps of pre-mRNA maturation.</text>
</comment>
<evidence type="ECO:0000256" key="2">
    <source>
        <dbReference type="ARBA" id="ARBA00004463"/>
    </source>
</evidence>
<comment type="subunit">
    <text evidence="9">Interacts with the poly(A) tail of mRNA in nucleus.</text>
</comment>
<dbReference type="InterPro" id="IPR012677">
    <property type="entry name" value="Nucleotide-bd_a/b_plait_sf"/>
</dbReference>
<evidence type="ECO:0000256" key="6">
    <source>
        <dbReference type="ARBA" id="ARBA00023242"/>
    </source>
</evidence>
<name>A0A6G1DM66_9ORYZ</name>
<gene>
    <name evidence="13" type="ORF">E2562_025340</name>
</gene>
<dbReference type="SMART" id="SM00360">
    <property type="entry name" value="RRM"/>
    <property type="match status" value="3"/>
</dbReference>
<dbReference type="PANTHER" id="PTHR47640:SF16">
    <property type="entry name" value="POLYADENYLATE-BINDING PROTEIN RBP47C-RELATED"/>
    <property type="match status" value="1"/>
</dbReference>
<accession>A0A6G1DM66</accession>
<dbReference type="PROSITE" id="PS50102">
    <property type="entry name" value="RRM"/>
    <property type="match status" value="3"/>
</dbReference>
<dbReference type="CDD" id="cd12344">
    <property type="entry name" value="RRM1_SECp43_like"/>
    <property type="match status" value="1"/>
</dbReference>
<dbReference type="CDD" id="cd12345">
    <property type="entry name" value="RRM2_SECp43_like"/>
    <property type="match status" value="1"/>
</dbReference>
<keyword evidence="4" id="KW-0677">Repeat</keyword>
<dbReference type="GO" id="GO:0005829">
    <property type="term" value="C:cytosol"/>
    <property type="evidence" value="ECO:0007669"/>
    <property type="project" value="TreeGrafter"/>
</dbReference>
<dbReference type="FunFam" id="3.30.70.330:FF:000103">
    <property type="entry name" value="Polyadenylate-binding protein RBP47B"/>
    <property type="match status" value="1"/>
</dbReference>
<dbReference type="GO" id="GO:0006397">
    <property type="term" value="P:mRNA processing"/>
    <property type="evidence" value="ECO:0007669"/>
    <property type="project" value="UniProtKB-KW"/>
</dbReference>
<keyword evidence="5 10" id="KW-0694">RNA-binding</keyword>
<sequence length="437" mass="46622">MQAAAAANGGGDVQKPQQVVGAPPPAPVAAMAAPPAPHWVAMPFAPPGAAAMVMQHQMAPAPPQFAPHFVPFHAVGPPPPPPPQARAAPPVAVAMGSPAPQAQGGGQEENKTIWVGDLHYWMDENYLHSCFGYTGEVVAIKVIRNKQTGQSEGYGFVEFYSHAAAEKVLEGFAGHIMPNTDQPFRINWASFSMGDRRSDIASDHSIFVGDLASDVNDTTLLETFSKRYSSVKGAKVVIDANTGRSKGYGFVRFGDDNEKTHAMTEMNGVYCSTRPMRIGPATPRKTSGNSGPTGSSARSDGDLTNTTVFVGGLDPNVSEDDLRQTFSQYGEISSVKIPVGKQCGFVQFVQRKNAEDALQGLNGSTIGKQTVRLSWGRNPANKQLRSDNGSQWNNGMYYAASPFYSGYGYPAPFPADPGMYAAAYGAYPFYGSQQQVS</sequence>
<evidence type="ECO:0000259" key="12">
    <source>
        <dbReference type="PROSITE" id="PS50102"/>
    </source>
</evidence>
<dbReference type="GO" id="GO:0005634">
    <property type="term" value="C:nucleus"/>
    <property type="evidence" value="ECO:0007669"/>
    <property type="project" value="UniProtKB-SubCell"/>
</dbReference>
<feature type="domain" description="RRM" evidence="12">
    <location>
        <begin position="306"/>
        <end position="378"/>
    </location>
</feature>
<comment type="subcellular location">
    <subcellularLocation>
        <location evidence="2">Cytoplasmic granule</location>
    </subcellularLocation>
    <subcellularLocation>
        <location evidence="1">Nucleus</location>
    </subcellularLocation>
</comment>
<evidence type="ECO:0000313" key="13">
    <source>
        <dbReference type="EMBL" id="KAF0913925.1"/>
    </source>
</evidence>
<dbReference type="AlphaFoldDB" id="A0A6G1DM66"/>
<evidence type="ECO:0000256" key="11">
    <source>
        <dbReference type="SAM" id="MobiDB-lite"/>
    </source>
</evidence>
<organism evidence="13 14">
    <name type="scientific">Oryza meyeriana var. granulata</name>
    <dbReference type="NCBI Taxonomy" id="110450"/>
    <lineage>
        <taxon>Eukaryota</taxon>
        <taxon>Viridiplantae</taxon>
        <taxon>Streptophyta</taxon>
        <taxon>Embryophyta</taxon>
        <taxon>Tracheophyta</taxon>
        <taxon>Spermatophyta</taxon>
        <taxon>Magnoliopsida</taxon>
        <taxon>Liliopsida</taxon>
        <taxon>Poales</taxon>
        <taxon>Poaceae</taxon>
        <taxon>BOP clade</taxon>
        <taxon>Oryzoideae</taxon>
        <taxon>Oryzeae</taxon>
        <taxon>Oryzinae</taxon>
        <taxon>Oryza</taxon>
        <taxon>Oryza meyeriana</taxon>
    </lineage>
</organism>
<dbReference type="PANTHER" id="PTHR47640">
    <property type="entry name" value="TRNA SELENOCYSTEINE 1-ASSOCIATED PROTEIN 1-RELATED-RELATED"/>
    <property type="match status" value="1"/>
</dbReference>
<keyword evidence="3" id="KW-0507">mRNA processing</keyword>
<dbReference type="GO" id="GO:0003729">
    <property type="term" value="F:mRNA binding"/>
    <property type="evidence" value="ECO:0007669"/>
    <property type="project" value="InterPro"/>
</dbReference>
<dbReference type="EMBL" id="SPHZ02000006">
    <property type="protein sequence ID" value="KAF0913925.1"/>
    <property type="molecule type" value="Genomic_DNA"/>
</dbReference>
<evidence type="ECO:0000256" key="7">
    <source>
        <dbReference type="ARBA" id="ARBA00057395"/>
    </source>
</evidence>
<dbReference type="SUPFAM" id="SSF54928">
    <property type="entry name" value="RNA-binding domain, RBD"/>
    <property type="match status" value="3"/>
</dbReference>